<evidence type="ECO:0000256" key="1">
    <source>
        <dbReference type="SAM" id="MobiDB-lite"/>
    </source>
</evidence>
<sequence>MSFRPLRIDQSRQTADLEQLFGVLREARDRLGHYRGTMRWKTIKDRSYLYRRVGAKDSSLGPRSAETETAKAAFDEGKARSQALHESAKRRIEEMAPVNRALGLARVPHIAARIIRKLDDQRLLGGAVTIVGTNSLYCYEAMAGGHFATELASTEDIDLLFDSRARLQIASEALSTSGLAGLLQSVDGSFQKLSGGFRMVNRDNYLVDLIAPAPKDVARSRPQSLMGAGDDLVAAEIRGLQWLVNGPKVRAMAIDMRGLPVPLICVDPRFYAIHKLWLSGLEDREPVRRRRDRAQAKAVADLVAAHLPALRFDDPALQSLPKALRERASELAASAPEDAARW</sequence>
<dbReference type="EMBL" id="JADBEO010000059">
    <property type="protein sequence ID" value="MDR4308596.1"/>
    <property type="molecule type" value="Genomic_DNA"/>
</dbReference>
<accession>A0ABU1DKF5</accession>
<evidence type="ECO:0000313" key="3">
    <source>
        <dbReference type="EMBL" id="MDR4308596.1"/>
    </source>
</evidence>
<dbReference type="Pfam" id="PF12281">
    <property type="entry name" value="NTP_transf_8"/>
    <property type="match status" value="1"/>
</dbReference>
<keyword evidence="4" id="KW-1185">Reference proteome</keyword>
<dbReference type="RefSeq" id="WP_309394485.1">
    <property type="nucleotide sequence ID" value="NZ_JADBEO010000059.1"/>
</dbReference>
<reference evidence="3" key="1">
    <citation type="submission" date="2020-10" db="EMBL/GenBank/DDBJ databases">
        <authorList>
            <person name="Abbas A."/>
            <person name="Razzaq R."/>
            <person name="Waqas M."/>
            <person name="Abbas N."/>
            <person name="Nielsen T.K."/>
            <person name="Hansen L.H."/>
            <person name="Hussain S."/>
            <person name="Shahid M."/>
        </authorList>
    </citation>
    <scope>NUCLEOTIDE SEQUENCE</scope>
    <source>
        <strain evidence="3">S14</strain>
    </source>
</reference>
<protein>
    <recommendedName>
        <fullName evidence="2">Nucleotidyltransferase-like domain-containing protein</fullName>
    </recommendedName>
</protein>
<dbReference type="Proteomes" id="UP001181622">
    <property type="component" value="Unassembled WGS sequence"/>
</dbReference>
<comment type="caution">
    <text evidence="3">The sequence shown here is derived from an EMBL/GenBank/DDBJ whole genome shotgun (WGS) entry which is preliminary data.</text>
</comment>
<gene>
    <name evidence="3" type="ORF">IHQ68_18400</name>
</gene>
<dbReference type="InterPro" id="IPR058575">
    <property type="entry name" value="NTP_transf_8_dom"/>
</dbReference>
<feature type="compositionally biased region" description="Basic and acidic residues" evidence="1">
    <location>
        <begin position="65"/>
        <end position="79"/>
    </location>
</feature>
<proteinExistence type="predicted"/>
<evidence type="ECO:0000259" key="2">
    <source>
        <dbReference type="Pfam" id="PF12281"/>
    </source>
</evidence>
<evidence type="ECO:0000313" key="4">
    <source>
        <dbReference type="Proteomes" id="UP001181622"/>
    </source>
</evidence>
<organism evidence="3 4">
    <name type="scientific">Chelatococcus sambhunathii</name>
    <dbReference type="NCBI Taxonomy" id="363953"/>
    <lineage>
        <taxon>Bacteria</taxon>
        <taxon>Pseudomonadati</taxon>
        <taxon>Pseudomonadota</taxon>
        <taxon>Alphaproteobacteria</taxon>
        <taxon>Hyphomicrobiales</taxon>
        <taxon>Chelatococcaceae</taxon>
        <taxon>Chelatococcus</taxon>
    </lineage>
</organism>
<feature type="region of interest" description="Disordered" evidence="1">
    <location>
        <begin position="57"/>
        <end position="79"/>
    </location>
</feature>
<name>A0ABU1DKF5_9HYPH</name>
<feature type="domain" description="Nucleotidyltransferase-like" evidence="2">
    <location>
        <begin position="111"/>
        <end position="314"/>
    </location>
</feature>